<name>A0AAE0KI67_9PEZI</name>
<sequence>MDPVTIATTILQIAAKCVSVTKQLSDLRRKFTHSTLTITAICTESSVINASLSRLQDLFLTRQDEVFGRFQGRPELASACDTSLTGCMLLYSCLHEEVETLHRAITDRGDLSTTQKILALWKESEMKELLVQIRGQATALSFLLQCLQTESAIATRQLLEGQGDAINQIRRDIRVLRATYPGSEKQVPESVLGERRTAESIFGDNASTLDTAEFSFDDQIVNARAYRSLGRCHGLEAKS</sequence>
<keyword evidence="2" id="KW-1185">Reference proteome</keyword>
<dbReference type="AlphaFoldDB" id="A0AAE0KI67"/>
<reference evidence="1" key="1">
    <citation type="journal article" date="2023" name="Mol. Phylogenet. Evol.">
        <title>Genome-scale phylogeny and comparative genomics of the fungal order Sordariales.</title>
        <authorList>
            <person name="Hensen N."/>
            <person name="Bonometti L."/>
            <person name="Westerberg I."/>
            <person name="Brannstrom I.O."/>
            <person name="Guillou S."/>
            <person name="Cros-Aarteil S."/>
            <person name="Calhoun S."/>
            <person name="Haridas S."/>
            <person name="Kuo A."/>
            <person name="Mondo S."/>
            <person name="Pangilinan J."/>
            <person name="Riley R."/>
            <person name="LaButti K."/>
            <person name="Andreopoulos B."/>
            <person name="Lipzen A."/>
            <person name="Chen C."/>
            <person name="Yan M."/>
            <person name="Daum C."/>
            <person name="Ng V."/>
            <person name="Clum A."/>
            <person name="Steindorff A."/>
            <person name="Ohm R.A."/>
            <person name="Martin F."/>
            <person name="Silar P."/>
            <person name="Natvig D.O."/>
            <person name="Lalanne C."/>
            <person name="Gautier V."/>
            <person name="Ament-Velasquez S.L."/>
            <person name="Kruys A."/>
            <person name="Hutchinson M.I."/>
            <person name="Powell A.J."/>
            <person name="Barry K."/>
            <person name="Miller A.N."/>
            <person name="Grigoriev I.V."/>
            <person name="Debuchy R."/>
            <person name="Gladieux P."/>
            <person name="Hiltunen Thoren M."/>
            <person name="Johannesson H."/>
        </authorList>
    </citation>
    <scope>NUCLEOTIDE SEQUENCE</scope>
    <source>
        <strain evidence="1">CBS 958.72</strain>
    </source>
</reference>
<evidence type="ECO:0000313" key="2">
    <source>
        <dbReference type="Proteomes" id="UP001287356"/>
    </source>
</evidence>
<accession>A0AAE0KI67</accession>
<dbReference type="Proteomes" id="UP001287356">
    <property type="component" value="Unassembled WGS sequence"/>
</dbReference>
<gene>
    <name evidence="1" type="ORF">B0T24DRAFT_592598</name>
</gene>
<proteinExistence type="predicted"/>
<comment type="caution">
    <text evidence="1">The sequence shown here is derived from an EMBL/GenBank/DDBJ whole genome shotgun (WGS) entry which is preliminary data.</text>
</comment>
<organism evidence="1 2">
    <name type="scientific">Lasiosphaeria ovina</name>
    <dbReference type="NCBI Taxonomy" id="92902"/>
    <lineage>
        <taxon>Eukaryota</taxon>
        <taxon>Fungi</taxon>
        <taxon>Dikarya</taxon>
        <taxon>Ascomycota</taxon>
        <taxon>Pezizomycotina</taxon>
        <taxon>Sordariomycetes</taxon>
        <taxon>Sordariomycetidae</taxon>
        <taxon>Sordariales</taxon>
        <taxon>Lasiosphaeriaceae</taxon>
        <taxon>Lasiosphaeria</taxon>
    </lineage>
</organism>
<protein>
    <recommendedName>
        <fullName evidence="3">Fungal N-terminal domain-containing protein</fullName>
    </recommendedName>
</protein>
<dbReference type="EMBL" id="JAULSN010000003">
    <property type="protein sequence ID" value="KAK3376969.1"/>
    <property type="molecule type" value="Genomic_DNA"/>
</dbReference>
<evidence type="ECO:0008006" key="3">
    <source>
        <dbReference type="Google" id="ProtNLM"/>
    </source>
</evidence>
<evidence type="ECO:0000313" key="1">
    <source>
        <dbReference type="EMBL" id="KAK3376969.1"/>
    </source>
</evidence>
<reference evidence="1" key="2">
    <citation type="submission" date="2023-06" db="EMBL/GenBank/DDBJ databases">
        <authorList>
            <consortium name="Lawrence Berkeley National Laboratory"/>
            <person name="Haridas S."/>
            <person name="Hensen N."/>
            <person name="Bonometti L."/>
            <person name="Westerberg I."/>
            <person name="Brannstrom I.O."/>
            <person name="Guillou S."/>
            <person name="Cros-Aarteil S."/>
            <person name="Calhoun S."/>
            <person name="Kuo A."/>
            <person name="Mondo S."/>
            <person name="Pangilinan J."/>
            <person name="Riley R."/>
            <person name="Labutti K."/>
            <person name="Andreopoulos B."/>
            <person name="Lipzen A."/>
            <person name="Chen C."/>
            <person name="Yanf M."/>
            <person name="Daum C."/>
            <person name="Ng V."/>
            <person name="Clum A."/>
            <person name="Steindorff A."/>
            <person name="Ohm R."/>
            <person name="Martin F."/>
            <person name="Silar P."/>
            <person name="Natvig D."/>
            <person name="Lalanne C."/>
            <person name="Gautier V."/>
            <person name="Ament-Velasquez S.L."/>
            <person name="Kruys A."/>
            <person name="Hutchinson M.I."/>
            <person name="Powell A.J."/>
            <person name="Barry K."/>
            <person name="Miller A.N."/>
            <person name="Grigoriev I.V."/>
            <person name="Debuchy R."/>
            <person name="Gladieux P."/>
            <person name="Thoren M.H."/>
            <person name="Johannesson H."/>
        </authorList>
    </citation>
    <scope>NUCLEOTIDE SEQUENCE</scope>
    <source>
        <strain evidence="1">CBS 958.72</strain>
    </source>
</reference>